<keyword evidence="2" id="KW-0808">Transferase</keyword>
<proteinExistence type="predicted"/>
<dbReference type="PROSITE" id="PS50305">
    <property type="entry name" value="SIRTUIN"/>
    <property type="match status" value="1"/>
</dbReference>
<reference evidence="6" key="1">
    <citation type="submission" date="2020-10" db="EMBL/GenBank/DDBJ databases">
        <authorList>
            <person name="Gilroy R."/>
        </authorList>
    </citation>
    <scope>NUCLEOTIDE SEQUENCE</scope>
    <source>
        <strain evidence="6">17113</strain>
    </source>
</reference>
<dbReference type="PANTHER" id="PTHR11085:SF4">
    <property type="entry name" value="NAD-DEPENDENT PROTEIN DEACYLASE"/>
    <property type="match status" value="1"/>
</dbReference>
<dbReference type="Gene3D" id="3.30.1600.10">
    <property type="entry name" value="SIR2/SIRT2 'Small Domain"/>
    <property type="match status" value="1"/>
</dbReference>
<feature type="binding site" evidence="4">
    <location>
        <position position="136"/>
    </location>
    <ligand>
        <name>Zn(2+)</name>
        <dbReference type="ChEBI" id="CHEBI:29105"/>
    </ligand>
</feature>
<evidence type="ECO:0000256" key="3">
    <source>
        <dbReference type="ARBA" id="ARBA00023027"/>
    </source>
</evidence>
<feature type="binding site" evidence="4">
    <location>
        <position position="133"/>
    </location>
    <ligand>
        <name>Zn(2+)</name>
        <dbReference type="ChEBI" id="CHEBI:29105"/>
    </ligand>
</feature>
<evidence type="ECO:0000313" key="7">
    <source>
        <dbReference type="Proteomes" id="UP000823634"/>
    </source>
</evidence>
<feature type="binding site" evidence="4">
    <location>
        <position position="153"/>
    </location>
    <ligand>
        <name>Zn(2+)</name>
        <dbReference type="ChEBI" id="CHEBI:29105"/>
    </ligand>
</feature>
<dbReference type="InterPro" id="IPR026591">
    <property type="entry name" value="Sirtuin_cat_small_dom_sf"/>
</dbReference>
<dbReference type="Proteomes" id="UP000823634">
    <property type="component" value="Unassembled WGS sequence"/>
</dbReference>
<dbReference type="InterPro" id="IPR026590">
    <property type="entry name" value="Ssirtuin_cat_dom"/>
</dbReference>
<dbReference type="GO" id="GO:0017136">
    <property type="term" value="F:histone deacetylase activity, NAD-dependent"/>
    <property type="evidence" value="ECO:0007669"/>
    <property type="project" value="TreeGrafter"/>
</dbReference>
<keyword evidence="4" id="KW-0862">Zinc</keyword>
<sequence>MKPTKETLDEVKALLLKAQRPLFLGGAGVSTASGIPDFRSNSGLYSIQSEYGVGYETMLSEGYFFAHTEEFYDFYWKRMVAFSAKPNPAHLALSSFGWKRRLPIITQNIDGLHQKAGSKIVYEMHGSTLSYHCLSCGRHYGLDEIPHVGVPHCQCGGLIKPNVVLYGEPLEQQTIEDAAMEMRFCDFLLIAGTSMAVYPVAGLPECMISGVKVIVNAEPTAFDGQCDYVIHGDLTRILPYILGEGEWNDD</sequence>
<dbReference type="AlphaFoldDB" id="A0A9D9GW85"/>
<evidence type="ECO:0000259" key="5">
    <source>
        <dbReference type="PROSITE" id="PS50305"/>
    </source>
</evidence>
<name>A0A9D9GW85_9FIRM</name>
<organism evidence="6 7">
    <name type="scientific">Candidatus Alloenteromonas pullistercoris</name>
    <dbReference type="NCBI Taxonomy" id="2840785"/>
    <lineage>
        <taxon>Bacteria</taxon>
        <taxon>Bacillati</taxon>
        <taxon>Bacillota</taxon>
        <taxon>Bacillota incertae sedis</taxon>
        <taxon>Candidatus Alloenteromonas</taxon>
    </lineage>
</organism>
<dbReference type="EC" id="2.3.1.286" evidence="1"/>
<dbReference type="Pfam" id="PF02146">
    <property type="entry name" value="SIR2"/>
    <property type="match status" value="1"/>
</dbReference>
<protein>
    <recommendedName>
        <fullName evidence="1">protein acetyllysine N-acetyltransferase</fullName>
        <ecNumber evidence="1">2.3.1.286</ecNumber>
    </recommendedName>
</protein>
<dbReference type="PANTHER" id="PTHR11085">
    <property type="entry name" value="NAD-DEPENDENT PROTEIN DEACYLASE SIRTUIN-5, MITOCHONDRIAL-RELATED"/>
    <property type="match status" value="1"/>
</dbReference>
<dbReference type="CDD" id="cd01407">
    <property type="entry name" value="SIR2-fam"/>
    <property type="match status" value="1"/>
</dbReference>
<dbReference type="InterPro" id="IPR029035">
    <property type="entry name" value="DHS-like_NAD/FAD-binding_dom"/>
</dbReference>
<feature type="active site" description="Proton acceptor" evidence="4">
    <location>
        <position position="125"/>
    </location>
</feature>
<gene>
    <name evidence="6" type="ORF">IAC61_04565</name>
</gene>
<reference evidence="6" key="2">
    <citation type="journal article" date="2021" name="PeerJ">
        <title>Extensive microbial diversity within the chicken gut microbiome revealed by metagenomics and culture.</title>
        <authorList>
            <person name="Gilroy R."/>
            <person name="Ravi A."/>
            <person name="Getino M."/>
            <person name="Pursley I."/>
            <person name="Horton D.L."/>
            <person name="Alikhan N.F."/>
            <person name="Baker D."/>
            <person name="Gharbi K."/>
            <person name="Hall N."/>
            <person name="Watson M."/>
            <person name="Adriaenssens E.M."/>
            <person name="Foster-Nyarko E."/>
            <person name="Jarju S."/>
            <person name="Secka A."/>
            <person name="Antonio M."/>
            <person name="Oren A."/>
            <person name="Chaudhuri R.R."/>
            <person name="La Ragione R."/>
            <person name="Hildebrand F."/>
            <person name="Pallen M.J."/>
        </authorList>
    </citation>
    <scope>NUCLEOTIDE SEQUENCE</scope>
    <source>
        <strain evidence="6">17113</strain>
    </source>
</reference>
<dbReference type="Gene3D" id="3.40.50.1220">
    <property type="entry name" value="TPP-binding domain"/>
    <property type="match status" value="1"/>
</dbReference>
<dbReference type="SUPFAM" id="SSF52467">
    <property type="entry name" value="DHS-like NAD/FAD-binding domain"/>
    <property type="match status" value="1"/>
</dbReference>
<dbReference type="InterPro" id="IPR003000">
    <property type="entry name" value="Sirtuin"/>
</dbReference>
<accession>A0A9D9GW85</accession>
<comment type="caution">
    <text evidence="6">The sequence shown here is derived from an EMBL/GenBank/DDBJ whole genome shotgun (WGS) entry which is preliminary data.</text>
</comment>
<dbReference type="GO" id="GO:0046872">
    <property type="term" value="F:metal ion binding"/>
    <property type="evidence" value="ECO:0007669"/>
    <property type="project" value="UniProtKB-KW"/>
</dbReference>
<dbReference type="EMBL" id="JADINA010000029">
    <property type="protein sequence ID" value="MBO8426577.1"/>
    <property type="molecule type" value="Genomic_DNA"/>
</dbReference>
<feature type="domain" description="Deacetylase sirtuin-type" evidence="5">
    <location>
        <begin position="1"/>
        <end position="244"/>
    </location>
</feature>
<keyword evidence="4" id="KW-0479">Metal-binding</keyword>
<evidence type="ECO:0000256" key="1">
    <source>
        <dbReference type="ARBA" id="ARBA00012928"/>
    </source>
</evidence>
<keyword evidence="3" id="KW-0520">NAD</keyword>
<evidence type="ECO:0000313" key="6">
    <source>
        <dbReference type="EMBL" id="MBO8426577.1"/>
    </source>
</evidence>
<feature type="binding site" evidence="4">
    <location>
        <position position="155"/>
    </location>
    <ligand>
        <name>Zn(2+)</name>
        <dbReference type="ChEBI" id="CHEBI:29105"/>
    </ligand>
</feature>
<dbReference type="GO" id="GO:0070403">
    <property type="term" value="F:NAD+ binding"/>
    <property type="evidence" value="ECO:0007669"/>
    <property type="project" value="InterPro"/>
</dbReference>
<dbReference type="NCBIfam" id="NF001752">
    <property type="entry name" value="PRK00481.1-1"/>
    <property type="match status" value="1"/>
</dbReference>
<evidence type="ECO:0000256" key="4">
    <source>
        <dbReference type="PROSITE-ProRule" id="PRU00236"/>
    </source>
</evidence>
<dbReference type="InterPro" id="IPR050134">
    <property type="entry name" value="NAD-dep_sirtuin_deacylases"/>
</dbReference>
<evidence type="ECO:0000256" key="2">
    <source>
        <dbReference type="ARBA" id="ARBA00022679"/>
    </source>
</evidence>